<feature type="compositionally biased region" description="Low complexity" evidence="1">
    <location>
        <begin position="208"/>
        <end position="239"/>
    </location>
</feature>
<dbReference type="Proteomes" id="UP000192257">
    <property type="component" value="Unassembled WGS sequence"/>
</dbReference>
<dbReference type="PANTHER" id="PTHR20916:SF12">
    <property type="entry name" value="ANCESTRAL COATOMER ELEMENT 1 SEC16_SEC31 DOMAIN-CONTAINING PROTEIN-RELATED"/>
    <property type="match status" value="1"/>
</dbReference>
<dbReference type="GO" id="GO:0004402">
    <property type="term" value="F:histone acetyltransferase activity"/>
    <property type="evidence" value="ECO:0007669"/>
    <property type="project" value="TreeGrafter"/>
</dbReference>
<reference evidence="2 3" key="1">
    <citation type="submission" date="2017-03" db="EMBL/GenBank/DDBJ databases">
        <title>An alternative strategy for trypanosome survival in the mammalian bloodstream revealed through genome and transcriptome analysis of the ubiquitous bovine parasite Trypanosoma (Megatrypanum) theileri.</title>
        <authorList>
            <person name="Kelly S."/>
            <person name="Ivens A."/>
            <person name="Mott A."/>
            <person name="O'Neill E."/>
            <person name="Emms D."/>
            <person name="Macleod O."/>
            <person name="Voorheis P."/>
            <person name="Matthews J."/>
            <person name="Matthews K."/>
            <person name="Carrington M."/>
        </authorList>
    </citation>
    <scope>NUCLEOTIDE SEQUENCE [LARGE SCALE GENOMIC DNA]</scope>
    <source>
        <strain evidence="2">Edinburgh</strain>
    </source>
</reference>
<gene>
    <name evidence="2" type="ORF">TM35_000481370</name>
</gene>
<feature type="compositionally biased region" description="Polar residues" evidence="1">
    <location>
        <begin position="356"/>
        <end position="367"/>
    </location>
</feature>
<feature type="region of interest" description="Disordered" evidence="1">
    <location>
        <begin position="208"/>
        <end position="241"/>
    </location>
</feature>
<sequence length="485" mass="51510">MAEVNTAAAASSSSSSTNNVTPAQASVNGREMNTTTVTGGIGGNSRKTFTIPKLDEKQLEIKYSDNHNSGSTFIVAEGGPSNNTTEVNSVPLNSNAPAFVIGSGSLYTNANVLVDSPSANAAYLSLLQQQSLQYQMQQVSSAEQELYLTREMLQQCPHPVLVMVLSSLVDENPALCPFVRQRCERAAVILSQQQQAAAAMAAAAAAANSNSNSNNNNNNNNNNSSSVNNNNGNINGNNGRFTAPWVSHTAAASNYESPRPAASYTSSASPHAGSTRKGRGNRTREEGLCSVHNSVRSMNHLQLNKQTGLHECVHGFHCLEDGGSAAVTPSNFNTSSPSPSHAKGSLAPSRDAHINTAYSNNSSPAMKNNSNSNLNVNGGNNNSNHSHNNNNNNNNNNHHHNNHHIMNNNNNNRNSINGGTLFGSNINSRGESGENPVVKEERGNTLFQALNDSDSMNSGFDILNSILQSVREIAEEEGNVEESVK</sequence>
<dbReference type="VEuPathDB" id="TriTrypDB:TM35_000481370"/>
<feature type="compositionally biased region" description="Low complexity" evidence="1">
    <location>
        <begin position="329"/>
        <end position="340"/>
    </location>
</feature>
<feature type="compositionally biased region" description="Polar residues" evidence="1">
    <location>
        <begin position="17"/>
        <end position="33"/>
    </location>
</feature>
<proteinExistence type="predicted"/>
<protein>
    <submittedName>
        <fullName evidence="2">Uncharacterized protein</fullName>
    </submittedName>
</protein>
<dbReference type="GeneID" id="39990253"/>
<evidence type="ECO:0000256" key="1">
    <source>
        <dbReference type="SAM" id="MobiDB-lite"/>
    </source>
</evidence>
<comment type="caution">
    <text evidence="2">The sequence shown here is derived from an EMBL/GenBank/DDBJ whole genome shotgun (WGS) entry which is preliminary data.</text>
</comment>
<dbReference type="AlphaFoldDB" id="A0A1X0NHM0"/>
<feature type="compositionally biased region" description="Low complexity" evidence="1">
    <location>
        <begin position="404"/>
        <end position="417"/>
    </location>
</feature>
<feature type="region of interest" description="Disordered" evidence="1">
    <location>
        <begin position="329"/>
        <end position="348"/>
    </location>
</feature>
<evidence type="ECO:0000313" key="2">
    <source>
        <dbReference type="EMBL" id="ORC84176.1"/>
    </source>
</evidence>
<keyword evidence="3" id="KW-1185">Reference proteome</keyword>
<evidence type="ECO:0000313" key="3">
    <source>
        <dbReference type="Proteomes" id="UP000192257"/>
    </source>
</evidence>
<feature type="region of interest" description="Disordered" evidence="1">
    <location>
        <begin position="354"/>
        <end position="438"/>
    </location>
</feature>
<organism evidence="2 3">
    <name type="scientific">Trypanosoma theileri</name>
    <dbReference type="NCBI Taxonomy" id="67003"/>
    <lineage>
        <taxon>Eukaryota</taxon>
        <taxon>Discoba</taxon>
        <taxon>Euglenozoa</taxon>
        <taxon>Kinetoplastea</taxon>
        <taxon>Metakinetoplastina</taxon>
        <taxon>Trypanosomatida</taxon>
        <taxon>Trypanosomatidae</taxon>
        <taxon>Trypanosoma</taxon>
    </lineage>
</organism>
<dbReference type="RefSeq" id="XP_028878242.1">
    <property type="nucleotide sequence ID" value="XM_029030473.1"/>
</dbReference>
<feature type="compositionally biased region" description="Low complexity" evidence="1">
    <location>
        <begin position="368"/>
        <end position="396"/>
    </location>
</feature>
<accession>A0A1X0NHM0</accession>
<name>A0A1X0NHM0_9TRYP</name>
<feature type="region of interest" description="Disordered" evidence="1">
    <location>
        <begin position="1"/>
        <end position="47"/>
    </location>
</feature>
<dbReference type="EMBL" id="NBCO01000048">
    <property type="protein sequence ID" value="ORC84176.1"/>
    <property type="molecule type" value="Genomic_DNA"/>
</dbReference>
<feature type="region of interest" description="Disordered" evidence="1">
    <location>
        <begin position="253"/>
        <end position="285"/>
    </location>
</feature>
<dbReference type="OrthoDB" id="249415at2759"/>
<dbReference type="PANTHER" id="PTHR20916">
    <property type="entry name" value="CYSTEINE AND GLYCINE-RICH PROTEIN 2 BINDING PROTEIN"/>
    <property type="match status" value="1"/>
</dbReference>
<feature type="compositionally biased region" description="Low complexity" evidence="1">
    <location>
        <begin position="7"/>
        <end position="16"/>
    </location>
</feature>